<dbReference type="InterPro" id="IPR050623">
    <property type="entry name" value="Glucan_succinyl_AcylTrfase"/>
</dbReference>
<dbReference type="PANTHER" id="PTHR36927">
    <property type="entry name" value="BLR4337 PROTEIN"/>
    <property type="match status" value="1"/>
</dbReference>
<protein>
    <submittedName>
        <fullName evidence="3">Acyltransferase</fullName>
    </submittedName>
</protein>
<feature type="domain" description="Acyltransferase 3" evidence="2">
    <location>
        <begin position="6"/>
        <end position="356"/>
    </location>
</feature>
<keyword evidence="1" id="KW-0812">Transmembrane</keyword>
<sequence>MKERRYDLDWLRVIAILLLHLFHCAMPFVAEEDWHIKNKELSNLLLEFNFFISRWRMPLLFLISGISTTFIIKSASTRQYAMQRSKRLLIPLVIGVLLIVPPQIYFERLFQGVKYDSYLTFYPSIFSTGFYPKGNFFWHHLWFIAYLFVYSIIALPFLLFIKSEKGKKLVSKFAYITQMIGMYWCIIPLYLAFLLYFWYPNDTHALIGDWGMFTRYFTYFILGSFIGINQIFWNDIVKKRRQYLKIAFLCTILINYFRWNDLEPEWGFNLPNFIYIALGILNVWTWLLAIFGYGKKHLNFNNKILEYANEGIYPFYILHQTFIIIIGYYVIQVNESIINKYLFLTFVSFLLSIGVYDLFIRPYNPIRILFGMKNK</sequence>
<reference evidence="3 4" key="1">
    <citation type="submission" date="2018-06" db="EMBL/GenBank/DDBJ databases">
        <title>Flavobacterium sp IMCC34762, genome.</title>
        <authorList>
            <person name="Joung Y."/>
            <person name="Cho J."/>
            <person name="Song J."/>
        </authorList>
    </citation>
    <scope>NUCLEOTIDE SEQUENCE [LARGE SCALE GENOMIC DNA]</scope>
    <source>
        <strain evidence="3 4">IMCC34762</strain>
    </source>
</reference>
<evidence type="ECO:0000256" key="1">
    <source>
        <dbReference type="SAM" id="Phobius"/>
    </source>
</evidence>
<dbReference type="InterPro" id="IPR002656">
    <property type="entry name" value="Acyl_transf_3_dom"/>
</dbReference>
<feature type="transmembrane region" description="Helical" evidence="1">
    <location>
        <begin position="12"/>
        <end position="30"/>
    </location>
</feature>
<accession>A0A2W7UA12</accession>
<name>A0A2W7UA12_9FLAO</name>
<proteinExistence type="predicted"/>
<gene>
    <name evidence="3" type="ORF">DOS84_06345</name>
</gene>
<feature type="transmembrane region" description="Helical" evidence="1">
    <location>
        <begin position="337"/>
        <end position="359"/>
    </location>
</feature>
<keyword evidence="3" id="KW-0808">Transferase</keyword>
<feature type="transmembrane region" description="Helical" evidence="1">
    <location>
        <begin position="55"/>
        <end position="76"/>
    </location>
</feature>
<feature type="transmembrane region" description="Helical" evidence="1">
    <location>
        <begin position="216"/>
        <end position="236"/>
    </location>
</feature>
<keyword evidence="1" id="KW-0472">Membrane</keyword>
<feature type="transmembrane region" description="Helical" evidence="1">
    <location>
        <begin position="313"/>
        <end position="331"/>
    </location>
</feature>
<comment type="caution">
    <text evidence="3">The sequence shown here is derived from an EMBL/GenBank/DDBJ whole genome shotgun (WGS) entry which is preliminary data.</text>
</comment>
<evidence type="ECO:0000313" key="4">
    <source>
        <dbReference type="Proteomes" id="UP000249177"/>
    </source>
</evidence>
<feature type="transmembrane region" description="Helical" evidence="1">
    <location>
        <begin position="173"/>
        <end position="196"/>
    </location>
</feature>
<dbReference type="Proteomes" id="UP000249177">
    <property type="component" value="Unassembled WGS sequence"/>
</dbReference>
<keyword evidence="4" id="KW-1185">Reference proteome</keyword>
<dbReference type="Pfam" id="PF01757">
    <property type="entry name" value="Acyl_transf_3"/>
    <property type="match status" value="1"/>
</dbReference>
<dbReference type="RefSeq" id="WP_111409274.1">
    <property type="nucleotide sequence ID" value="NZ_QKXH01000003.1"/>
</dbReference>
<dbReference type="AlphaFoldDB" id="A0A2W7UA12"/>
<dbReference type="GO" id="GO:0016747">
    <property type="term" value="F:acyltransferase activity, transferring groups other than amino-acyl groups"/>
    <property type="evidence" value="ECO:0007669"/>
    <property type="project" value="InterPro"/>
</dbReference>
<keyword evidence="1" id="KW-1133">Transmembrane helix</keyword>
<dbReference type="OrthoDB" id="9809782at2"/>
<evidence type="ECO:0000313" key="3">
    <source>
        <dbReference type="EMBL" id="PZX94239.1"/>
    </source>
</evidence>
<keyword evidence="3" id="KW-0012">Acyltransferase</keyword>
<feature type="transmembrane region" description="Helical" evidence="1">
    <location>
        <begin position="272"/>
        <end position="293"/>
    </location>
</feature>
<feature type="transmembrane region" description="Helical" evidence="1">
    <location>
        <begin position="141"/>
        <end position="161"/>
    </location>
</feature>
<dbReference type="PANTHER" id="PTHR36927:SF3">
    <property type="entry name" value="GLUCANS BIOSYNTHESIS PROTEIN C"/>
    <property type="match status" value="1"/>
</dbReference>
<organism evidence="3 4">
    <name type="scientific">Flavobacterium aquariorum</name>
    <dbReference type="NCBI Taxonomy" id="2217670"/>
    <lineage>
        <taxon>Bacteria</taxon>
        <taxon>Pseudomonadati</taxon>
        <taxon>Bacteroidota</taxon>
        <taxon>Flavobacteriia</taxon>
        <taxon>Flavobacteriales</taxon>
        <taxon>Flavobacteriaceae</taxon>
        <taxon>Flavobacterium</taxon>
    </lineage>
</organism>
<dbReference type="EMBL" id="QKXH01000003">
    <property type="protein sequence ID" value="PZX94239.1"/>
    <property type="molecule type" value="Genomic_DNA"/>
</dbReference>
<feature type="transmembrane region" description="Helical" evidence="1">
    <location>
        <begin position="243"/>
        <end position="260"/>
    </location>
</feature>
<evidence type="ECO:0000259" key="2">
    <source>
        <dbReference type="Pfam" id="PF01757"/>
    </source>
</evidence>
<feature type="transmembrane region" description="Helical" evidence="1">
    <location>
        <begin position="88"/>
        <end position="106"/>
    </location>
</feature>